<dbReference type="InterPro" id="IPR014918">
    <property type="entry name" value="Phage_tail_3"/>
</dbReference>
<dbReference type="Proteomes" id="UP000494269">
    <property type="component" value="Unassembled WGS sequence"/>
</dbReference>
<evidence type="ECO:0008006" key="3">
    <source>
        <dbReference type="Google" id="ProtNLM"/>
    </source>
</evidence>
<reference evidence="1 2" key="1">
    <citation type="submission" date="2020-04" db="EMBL/GenBank/DDBJ databases">
        <authorList>
            <person name="De Canck E."/>
        </authorList>
    </citation>
    <scope>NUCLEOTIDE SEQUENCE [LARGE SCALE GENOMIC DNA]</scope>
    <source>
        <strain evidence="1 2">LMG 3441</strain>
    </source>
</reference>
<dbReference type="EMBL" id="CADIJQ010000001">
    <property type="protein sequence ID" value="CAB3680586.1"/>
    <property type="molecule type" value="Genomic_DNA"/>
</dbReference>
<dbReference type="Gene3D" id="4.10.410.40">
    <property type="match status" value="1"/>
</dbReference>
<evidence type="ECO:0000313" key="2">
    <source>
        <dbReference type="Proteomes" id="UP000494269"/>
    </source>
</evidence>
<evidence type="ECO:0000313" key="1">
    <source>
        <dbReference type="EMBL" id="CAB3680586.1"/>
    </source>
</evidence>
<keyword evidence="2" id="KW-1185">Reference proteome</keyword>
<gene>
    <name evidence="1" type="ORF">LMG3441_01570</name>
</gene>
<protein>
    <recommendedName>
        <fullName evidence="3">Phage tail protein</fullName>
    </recommendedName>
</protein>
<dbReference type="Pfam" id="PF08813">
    <property type="entry name" value="Phage_tail_3"/>
    <property type="match status" value="1"/>
</dbReference>
<organism evidence="1 2">
    <name type="scientific">Achromobacter kerstersii</name>
    <dbReference type="NCBI Taxonomy" id="1353890"/>
    <lineage>
        <taxon>Bacteria</taxon>
        <taxon>Pseudomonadati</taxon>
        <taxon>Pseudomonadota</taxon>
        <taxon>Betaproteobacteria</taxon>
        <taxon>Burkholderiales</taxon>
        <taxon>Alcaligenaceae</taxon>
        <taxon>Achromobacter</taxon>
    </lineage>
</organism>
<dbReference type="RefSeq" id="WP_175169306.1">
    <property type="nucleotide sequence ID" value="NZ_CADIJQ010000001.1"/>
</dbReference>
<name>A0A6S7AQT0_9BURK</name>
<accession>A0A6S7AQT0</accession>
<sequence>MSSIFINGTRYSISTGLGAAVAITAISNANPGVASSASPPVDKSVLVVKSAWTNLNETVARSANADADSFELEGVDTTSTLLYPAGGGAGSVQAVTTWVDLDQVRDVVMAGGDQQFFNYQYVEDPTSRQRQKPTFKNAMTMTVSLDYDPAKPWYAALIEADRLREPIVVRGVLPNGSTMFYYAYPSFNKVPVGQVNENLQNSAVFSLIADPIRYEAA</sequence>
<dbReference type="AlphaFoldDB" id="A0A6S7AQT0"/>
<proteinExistence type="predicted"/>